<dbReference type="GO" id="GO:0006364">
    <property type="term" value="P:rRNA processing"/>
    <property type="evidence" value="ECO:0007669"/>
    <property type="project" value="UniProtKB-UniRule"/>
</dbReference>
<protein>
    <recommendedName>
        <fullName evidence="15">Ribonuclease 3</fullName>
        <ecNumber evidence="15">3.1.26.3</ecNumber>
    </recommendedName>
    <alternativeName>
        <fullName evidence="15">Ribonuclease III</fullName>
        <shortName evidence="15">RNase III</shortName>
    </alternativeName>
</protein>
<reference evidence="18 20" key="1">
    <citation type="submission" date="2016-10" db="EMBL/GenBank/DDBJ databases">
        <authorList>
            <person name="de Groot N.N."/>
        </authorList>
    </citation>
    <scope>NUCLEOTIDE SEQUENCE [LARGE SCALE GENOMIC DNA]</scope>
    <source>
        <strain evidence="18 20">WG14</strain>
    </source>
</reference>
<dbReference type="EMBL" id="SRME01000002">
    <property type="protein sequence ID" value="TGG88335.1"/>
    <property type="molecule type" value="Genomic_DNA"/>
</dbReference>
<keyword evidence="14 15" id="KW-0694">RNA-binding</keyword>
<dbReference type="Gene3D" id="3.30.160.20">
    <property type="match status" value="1"/>
</dbReference>
<evidence type="ECO:0000256" key="8">
    <source>
        <dbReference type="ARBA" id="ARBA00022694"/>
    </source>
</evidence>
<reference evidence="19 21" key="2">
    <citation type="submission" date="2019-04" db="EMBL/GenBank/DDBJ databases">
        <title>Draft genome sequence data and analysis of a Fermenting Bacterium, Geotoga petraea strain HO-Geo1, isolated from heavy-oil petroleum reservoir in Russia.</title>
        <authorList>
            <person name="Grouzdev D.S."/>
            <person name="Semenova E.M."/>
            <person name="Sokolova D.S."/>
            <person name="Tourova T.P."/>
            <person name="Poltaraus A.B."/>
            <person name="Nazina T.N."/>
        </authorList>
    </citation>
    <scope>NUCLEOTIDE SEQUENCE [LARGE SCALE GENOMIC DNA]</scope>
    <source>
        <strain evidence="19 21">HO-Geo1</strain>
    </source>
</reference>
<dbReference type="PROSITE" id="PS50142">
    <property type="entry name" value="RNASE_3_2"/>
    <property type="match status" value="1"/>
</dbReference>
<dbReference type="InterPro" id="IPR011907">
    <property type="entry name" value="RNase_III"/>
</dbReference>
<dbReference type="GO" id="GO:0006397">
    <property type="term" value="P:mRNA processing"/>
    <property type="evidence" value="ECO:0007669"/>
    <property type="project" value="UniProtKB-UniRule"/>
</dbReference>
<keyword evidence="11 15" id="KW-0255">Endonuclease</keyword>
<dbReference type="FunFam" id="3.30.160.20:FF:000003">
    <property type="entry name" value="Ribonuclease 3"/>
    <property type="match status" value="1"/>
</dbReference>
<dbReference type="NCBIfam" id="TIGR02191">
    <property type="entry name" value="RNaseIII"/>
    <property type="match status" value="1"/>
</dbReference>
<dbReference type="CDD" id="cd10845">
    <property type="entry name" value="DSRM_RNAse_III_family"/>
    <property type="match status" value="1"/>
</dbReference>
<evidence type="ECO:0000313" key="19">
    <source>
        <dbReference type="EMBL" id="TGG88335.1"/>
    </source>
</evidence>
<evidence type="ECO:0000256" key="11">
    <source>
        <dbReference type="ARBA" id="ARBA00022759"/>
    </source>
</evidence>
<keyword evidence="15" id="KW-0699">rRNA-binding</keyword>
<organism evidence="18 20">
    <name type="scientific">Geotoga petraea</name>
    <dbReference type="NCBI Taxonomy" id="28234"/>
    <lineage>
        <taxon>Bacteria</taxon>
        <taxon>Thermotogati</taxon>
        <taxon>Thermotogota</taxon>
        <taxon>Thermotogae</taxon>
        <taxon>Petrotogales</taxon>
        <taxon>Petrotogaceae</taxon>
        <taxon>Geotoga</taxon>
    </lineage>
</organism>
<feature type="binding site" evidence="15">
    <location>
        <position position="132"/>
    </location>
    <ligand>
        <name>Mg(2+)</name>
        <dbReference type="ChEBI" id="CHEBI:18420"/>
    </ligand>
</feature>
<evidence type="ECO:0000256" key="15">
    <source>
        <dbReference type="HAMAP-Rule" id="MF_00104"/>
    </source>
</evidence>
<dbReference type="InterPro" id="IPR014720">
    <property type="entry name" value="dsRBD_dom"/>
</dbReference>
<evidence type="ECO:0000259" key="16">
    <source>
        <dbReference type="PROSITE" id="PS50137"/>
    </source>
</evidence>
<dbReference type="STRING" id="28234.SAMN04488588_0649"/>
<dbReference type="Pfam" id="PF14622">
    <property type="entry name" value="Ribonucleas_3_3"/>
    <property type="match status" value="1"/>
</dbReference>
<evidence type="ECO:0000313" key="20">
    <source>
        <dbReference type="Proteomes" id="UP000199322"/>
    </source>
</evidence>
<comment type="subcellular location">
    <subcellularLocation>
        <location evidence="2 15">Cytoplasm</location>
    </subcellularLocation>
</comment>
<dbReference type="SUPFAM" id="SSF54768">
    <property type="entry name" value="dsRNA-binding domain-like"/>
    <property type="match status" value="1"/>
</dbReference>
<gene>
    <name evidence="15 19" type="primary">rnc</name>
    <name evidence="19" type="ORF">E4650_04650</name>
    <name evidence="18" type="ORF">SAMN04488588_0649</name>
</gene>
<keyword evidence="13 15" id="KW-0460">Magnesium</keyword>
<dbReference type="Gene3D" id="1.10.1520.10">
    <property type="entry name" value="Ribonuclease III domain"/>
    <property type="match status" value="1"/>
</dbReference>
<dbReference type="GO" id="GO:0008033">
    <property type="term" value="P:tRNA processing"/>
    <property type="evidence" value="ECO:0007669"/>
    <property type="project" value="UniProtKB-KW"/>
</dbReference>
<dbReference type="AlphaFoldDB" id="A0A1G6JVP2"/>
<feature type="binding site" evidence="15">
    <location>
        <position position="135"/>
    </location>
    <ligand>
        <name>Mg(2+)</name>
        <dbReference type="ChEBI" id="CHEBI:18420"/>
    </ligand>
</feature>
<dbReference type="SMART" id="SM00358">
    <property type="entry name" value="DSRM"/>
    <property type="match status" value="1"/>
</dbReference>
<evidence type="ECO:0000256" key="3">
    <source>
        <dbReference type="ARBA" id="ARBA00010183"/>
    </source>
</evidence>
<dbReference type="InterPro" id="IPR036389">
    <property type="entry name" value="RNase_III_sf"/>
</dbReference>
<feature type="active site" evidence="15">
    <location>
        <position position="64"/>
    </location>
</feature>
<dbReference type="InterPro" id="IPR000999">
    <property type="entry name" value="RNase_III_dom"/>
</dbReference>
<dbReference type="GO" id="GO:0010468">
    <property type="term" value="P:regulation of gene expression"/>
    <property type="evidence" value="ECO:0007669"/>
    <property type="project" value="TreeGrafter"/>
</dbReference>
<dbReference type="GO" id="GO:0005737">
    <property type="term" value="C:cytoplasm"/>
    <property type="evidence" value="ECO:0007669"/>
    <property type="project" value="UniProtKB-SubCell"/>
</dbReference>
<dbReference type="OrthoDB" id="9805026at2"/>
<dbReference type="GO" id="GO:0042802">
    <property type="term" value="F:identical protein binding"/>
    <property type="evidence" value="ECO:0007669"/>
    <property type="project" value="UniProtKB-ARBA"/>
</dbReference>
<evidence type="ECO:0000256" key="13">
    <source>
        <dbReference type="ARBA" id="ARBA00022842"/>
    </source>
</evidence>
<accession>A0A1G6JVP2</accession>
<evidence type="ECO:0000313" key="18">
    <source>
        <dbReference type="EMBL" id="SDC22774.1"/>
    </source>
</evidence>
<comment type="similarity">
    <text evidence="3">Belongs to the ribonuclease III family.</text>
</comment>
<dbReference type="CDD" id="cd00593">
    <property type="entry name" value="RIBOc"/>
    <property type="match status" value="1"/>
</dbReference>
<feature type="binding site" evidence="15">
    <location>
        <position position="60"/>
    </location>
    <ligand>
        <name>Mg(2+)</name>
        <dbReference type="ChEBI" id="CHEBI:18420"/>
    </ligand>
</feature>
<dbReference type="PANTHER" id="PTHR11207:SF0">
    <property type="entry name" value="RIBONUCLEASE 3"/>
    <property type="match status" value="1"/>
</dbReference>
<dbReference type="Pfam" id="PF00035">
    <property type="entry name" value="dsrm"/>
    <property type="match status" value="1"/>
</dbReference>
<comment type="catalytic activity">
    <reaction evidence="1 15">
        <text>Endonucleolytic cleavage to 5'-phosphomonoester.</text>
        <dbReference type="EC" id="3.1.26.3"/>
    </reaction>
</comment>
<dbReference type="HAMAP" id="MF_00104">
    <property type="entry name" value="RNase_III"/>
    <property type="match status" value="1"/>
</dbReference>
<dbReference type="RefSeq" id="WP_091402758.1">
    <property type="nucleotide sequence ID" value="NZ_FMYV01000002.1"/>
</dbReference>
<keyword evidence="5 15" id="KW-0963">Cytoplasm</keyword>
<keyword evidence="8 15" id="KW-0819">tRNA processing</keyword>
<evidence type="ECO:0000256" key="14">
    <source>
        <dbReference type="ARBA" id="ARBA00022884"/>
    </source>
</evidence>
<dbReference type="Proteomes" id="UP000297288">
    <property type="component" value="Unassembled WGS sequence"/>
</dbReference>
<evidence type="ECO:0000259" key="17">
    <source>
        <dbReference type="PROSITE" id="PS50142"/>
    </source>
</evidence>
<feature type="domain" description="DRBM" evidence="16">
    <location>
        <begin position="173"/>
        <end position="242"/>
    </location>
</feature>
<dbReference type="EC" id="3.1.26.3" evidence="15"/>
<evidence type="ECO:0000256" key="6">
    <source>
        <dbReference type="ARBA" id="ARBA00022552"/>
    </source>
</evidence>
<keyword evidence="20" id="KW-1185">Reference proteome</keyword>
<evidence type="ECO:0000256" key="1">
    <source>
        <dbReference type="ARBA" id="ARBA00000109"/>
    </source>
</evidence>
<dbReference type="EMBL" id="FMYV01000002">
    <property type="protein sequence ID" value="SDC22774.1"/>
    <property type="molecule type" value="Genomic_DNA"/>
</dbReference>
<evidence type="ECO:0000256" key="5">
    <source>
        <dbReference type="ARBA" id="ARBA00022490"/>
    </source>
</evidence>
<dbReference type="GO" id="GO:0004525">
    <property type="term" value="F:ribonuclease III activity"/>
    <property type="evidence" value="ECO:0007669"/>
    <property type="project" value="UniProtKB-UniRule"/>
</dbReference>
<dbReference type="SUPFAM" id="SSF69065">
    <property type="entry name" value="RNase III domain-like"/>
    <property type="match status" value="1"/>
</dbReference>
<dbReference type="SMART" id="SM00535">
    <property type="entry name" value="RIBOc"/>
    <property type="match status" value="1"/>
</dbReference>
<evidence type="ECO:0000256" key="7">
    <source>
        <dbReference type="ARBA" id="ARBA00022664"/>
    </source>
</evidence>
<dbReference type="Proteomes" id="UP000199322">
    <property type="component" value="Unassembled WGS sequence"/>
</dbReference>
<dbReference type="GO" id="GO:0019843">
    <property type="term" value="F:rRNA binding"/>
    <property type="evidence" value="ECO:0007669"/>
    <property type="project" value="UniProtKB-KW"/>
</dbReference>
<evidence type="ECO:0000313" key="21">
    <source>
        <dbReference type="Proteomes" id="UP000297288"/>
    </source>
</evidence>
<sequence>MNQNDVMTKKEKNIVNKAIKSLKLPENMDKNILFTALSHTSFVFEKENKGRKLNSNERLEFLGDSVLELSISEFLFNKYNLSEGDMSKIRATVASELILTEVAKKIHLDKFLFLGTGEEKHGGRQKHSILADATESLFASIYLSLGFDYAKEYILKRLTPYIKKAIKGELFLDHKTKLQEITQEVYKALPVYEVLNSQGPSHIKYYKVAVKINNETLGVGEGHSKKIAEQLAAKEACEKFLNGSNKNEKY</sequence>
<keyword evidence="9 15" id="KW-0540">Nuclease</keyword>
<comment type="cofactor">
    <cofactor evidence="15">
        <name>Mg(2+)</name>
        <dbReference type="ChEBI" id="CHEBI:18420"/>
    </cofactor>
</comment>
<dbReference type="PROSITE" id="PS00517">
    <property type="entry name" value="RNASE_3_1"/>
    <property type="match status" value="1"/>
</dbReference>
<keyword evidence="10 15" id="KW-0479">Metal-binding</keyword>
<dbReference type="GO" id="GO:0046872">
    <property type="term" value="F:metal ion binding"/>
    <property type="evidence" value="ECO:0007669"/>
    <property type="project" value="UniProtKB-KW"/>
</dbReference>
<dbReference type="PANTHER" id="PTHR11207">
    <property type="entry name" value="RIBONUCLEASE III"/>
    <property type="match status" value="1"/>
</dbReference>
<dbReference type="FunFam" id="1.10.1520.10:FF:000001">
    <property type="entry name" value="Ribonuclease 3"/>
    <property type="match status" value="1"/>
</dbReference>
<name>A0A1G6JVP2_9BACT</name>
<evidence type="ECO:0000256" key="10">
    <source>
        <dbReference type="ARBA" id="ARBA00022723"/>
    </source>
</evidence>
<dbReference type="GO" id="GO:0003725">
    <property type="term" value="F:double-stranded RNA binding"/>
    <property type="evidence" value="ECO:0007669"/>
    <property type="project" value="TreeGrafter"/>
</dbReference>
<evidence type="ECO:0000256" key="12">
    <source>
        <dbReference type="ARBA" id="ARBA00022801"/>
    </source>
</evidence>
<evidence type="ECO:0000256" key="4">
    <source>
        <dbReference type="ARBA" id="ARBA00011738"/>
    </source>
</evidence>
<keyword evidence="12 15" id="KW-0378">Hydrolase</keyword>
<keyword evidence="6 15" id="KW-0698">rRNA processing</keyword>
<evidence type="ECO:0000256" key="2">
    <source>
        <dbReference type="ARBA" id="ARBA00004496"/>
    </source>
</evidence>
<evidence type="ECO:0000256" key="9">
    <source>
        <dbReference type="ARBA" id="ARBA00022722"/>
    </source>
</evidence>
<feature type="active site" evidence="15">
    <location>
        <position position="135"/>
    </location>
</feature>
<feature type="domain" description="RNase III" evidence="17">
    <location>
        <begin position="15"/>
        <end position="146"/>
    </location>
</feature>
<comment type="subunit">
    <text evidence="4 15">Homodimer.</text>
</comment>
<proteinExistence type="inferred from homology"/>
<dbReference type="PROSITE" id="PS50137">
    <property type="entry name" value="DS_RBD"/>
    <property type="match status" value="1"/>
</dbReference>
<comment type="function">
    <text evidence="15">Digests double-stranded RNA. Involved in the processing of primary rRNA transcript to yield the immediate precursors to the large and small rRNAs (23S and 16S). Processes some mRNAs, and tRNAs when they are encoded in the rRNA operon. Processes pre-crRNA and tracrRNA of type II CRISPR loci if present in the organism.</text>
</comment>
<keyword evidence="7 15" id="KW-0507">mRNA processing</keyword>